<gene>
    <name evidence="1" type="ORF">g.44936</name>
    <name evidence="3" type="ORF">g.44938</name>
    <name evidence="2" type="ORF">g.44939</name>
</gene>
<dbReference type="EMBL" id="GEBQ01027910">
    <property type="protein sequence ID" value="JAT12067.1"/>
    <property type="molecule type" value="Transcribed_RNA"/>
</dbReference>
<dbReference type="EMBL" id="GEBQ01011741">
    <property type="protein sequence ID" value="JAT28236.1"/>
    <property type="molecule type" value="Transcribed_RNA"/>
</dbReference>
<protein>
    <recommendedName>
        <fullName evidence="4">Phosphoribulokinase/uridine kinase domain-containing protein</fullName>
    </recommendedName>
</protein>
<accession>A0A1B6LX11</accession>
<evidence type="ECO:0000313" key="2">
    <source>
        <dbReference type="EMBL" id="JAT27696.1"/>
    </source>
</evidence>
<organism evidence="3">
    <name type="scientific">Graphocephala atropunctata</name>
    <dbReference type="NCBI Taxonomy" id="36148"/>
    <lineage>
        <taxon>Eukaryota</taxon>
        <taxon>Metazoa</taxon>
        <taxon>Ecdysozoa</taxon>
        <taxon>Arthropoda</taxon>
        <taxon>Hexapoda</taxon>
        <taxon>Insecta</taxon>
        <taxon>Pterygota</taxon>
        <taxon>Neoptera</taxon>
        <taxon>Paraneoptera</taxon>
        <taxon>Hemiptera</taxon>
        <taxon>Auchenorrhyncha</taxon>
        <taxon>Membracoidea</taxon>
        <taxon>Cicadellidae</taxon>
        <taxon>Cicadellinae</taxon>
        <taxon>Cicadellini</taxon>
        <taxon>Graphocephala</taxon>
    </lineage>
</organism>
<dbReference type="Gene3D" id="3.40.50.300">
    <property type="entry name" value="P-loop containing nucleotide triphosphate hydrolases"/>
    <property type="match status" value="1"/>
</dbReference>
<name>A0A1B6LX11_9HEMI</name>
<proteinExistence type="predicted"/>
<evidence type="ECO:0008006" key="4">
    <source>
        <dbReference type="Google" id="ProtNLM"/>
    </source>
</evidence>
<dbReference type="SUPFAM" id="SSF52540">
    <property type="entry name" value="P-loop containing nucleoside triphosphate hydrolases"/>
    <property type="match status" value="1"/>
</dbReference>
<sequence>MTGWLVVGVSGVTCGGKTTFATALHQAYPSSTIVHQDHYFLSPDDPRHILVPELGHLNWEIPSSLDMESMYKHVDNILSRPAPVGNVPLLIIEGFLILSDPHLSSLCHHKLLFTLTRDECQARRSTRVYDPPDVPGYFSDVVWPEYERQLQLALALNPDMTLVSGTTDVQELLQHLKLTLDSRLSTLKYRVSDNK</sequence>
<dbReference type="AlphaFoldDB" id="A0A1B6LX11"/>
<evidence type="ECO:0000313" key="3">
    <source>
        <dbReference type="EMBL" id="JAT28236.1"/>
    </source>
</evidence>
<dbReference type="PANTHER" id="PTHR10285">
    <property type="entry name" value="URIDINE KINASE"/>
    <property type="match status" value="1"/>
</dbReference>
<dbReference type="InterPro" id="IPR027417">
    <property type="entry name" value="P-loop_NTPase"/>
</dbReference>
<dbReference type="EMBL" id="GEBQ01012281">
    <property type="protein sequence ID" value="JAT27696.1"/>
    <property type="molecule type" value="Transcribed_RNA"/>
</dbReference>
<evidence type="ECO:0000313" key="1">
    <source>
        <dbReference type="EMBL" id="JAT12067.1"/>
    </source>
</evidence>
<reference evidence="3" key="1">
    <citation type="submission" date="2015-11" db="EMBL/GenBank/DDBJ databases">
        <title>De novo transcriptome assembly of four potential Pierce s Disease insect vectors from Arizona vineyards.</title>
        <authorList>
            <person name="Tassone E.E."/>
        </authorList>
    </citation>
    <scope>NUCLEOTIDE SEQUENCE</scope>
</reference>